<evidence type="ECO:0000313" key="1">
    <source>
        <dbReference type="EMBL" id="MBB5982429.1"/>
    </source>
</evidence>
<gene>
    <name evidence="1" type="ORF">HDA44_005770</name>
</gene>
<sequence>MSITKNKCTIILAGYAVVATVVGTILLVQPRTPQPCLDALDSADSGFAMAAGAVSSARRLDAYGVTYYAGQINQLAPTYNEQKAACRDAK</sequence>
<dbReference type="Proteomes" id="UP000558997">
    <property type="component" value="Unassembled WGS sequence"/>
</dbReference>
<organism evidence="1 2">
    <name type="scientific">Kribbella solani</name>
    <dbReference type="NCBI Taxonomy" id="236067"/>
    <lineage>
        <taxon>Bacteria</taxon>
        <taxon>Bacillati</taxon>
        <taxon>Actinomycetota</taxon>
        <taxon>Actinomycetes</taxon>
        <taxon>Propionibacteriales</taxon>
        <taxon>Kribbellaceae</taxon>
        <taxon>Kribbella</taxon>
    </lineage>
</organism>
<protein>
    <submittedName>
        <fullName evidence="1">Uncharacterized protein</fullName>
    </submittedName>
</protein>
<dbReference type="EMBL" id="JACHNF010000001">
    <property type="protein sequence ID" value="MBB5982429.1"/>
    <property type="molecule type" value="Genomic_DNA"/>
</dbReference>
<dbReference type="RefSeq" id="WP_184839638.1">
    <property type="nucleotide sequence ID" value="NZ_BAAAVN010000008.1"/>
</dbReference>
<accession>A0A841DWD4</accession>
<proteinExistence type="predicted"/>
<name>A0A841DWD4_9ACTN</name>
<reference evidence="1 2" key="1">
    <citation type="submission" date="2020-08" db="EMBL/GenBank/DDBJ databases">
        <title>Sequencing the genomes of 1000 actinobacteria strains.</title>
        <authorList>
            <person name="Klenk H.-P."/>
        </authorList>
    </citation>
    <scope>NUCLEOTIDE SEQUENCE [LARGE SCALE GENOMIC DNA]</scope>
    <source>
        <strain evidence="1 2">DSM 17294</strain>
    </source>
</reference>
<evidence type="ECO:0000313" key="2">
    <source>
        <dbReference type="Proteomes" id="UP000558997"/>
    </source>
</evidence>
<dbReference type="AlphaFoldDB" id="A0A841DWD4"/>
<keyword evidence="2" id="KW-1185">Reference proteome</keyword>
<comment type="caution">
    <text evidence="1">The sequence shown here is derived from an EMBL/GenBank/DDBJ whole genome shotgun (WGS) entry which is preliminary data.</text>
</comment>